<dbReference type="OrthoDB" id="5599486at2"/>
<dbReference type="AlphaFoldDB" id="A0A199XRP7"/>
<dbReference type="Proteomes" id="UP000093807">
    <property type="component" value="Unassembled WGS sequence"/>
</dbReference>
<evidence type="ECO:0000313" key="1">
    <source>
        <dbReference type="EMBL" id="OAZ04433.1"/>
    </source>
</evidence>
<accession>A0A199XRP7</accession>
<comment type="caution">
    <text evidence="1">The sequence shown here is derived from an EMBL/GenBank/DDBJ whole genome shotgun (WGS) entry which is preliminary data.</text>
</comment>
<dbReference type="EMBL" id="JMTM01000035">
    <property type="protein sequence ID" value="OAZ04433.1"/>
    <property type="molecule type" value="Genomic_DNA"/>
</dbReference>
<sequence length="292" mass="32524">MKKGIIVLIGIVCLACQKDSSVLTLQFELPKKIKEISGMVYMPQTKLIWALEDSGNKNVLLGLDANSGVIKKTCTIANATNVDWEELTKDAQGNVYIGDFGNNRNTRRDLCIYKIGASQLDASSAKADYKISFSFPEQKEFPPKNTERLFDTEAFIELQGYFYLFTKNRSKHFDGTSLVYKIRNAAGVQQAQLIGKIKTCDTFNRCQITGAALSPDESKVVLLCHDKVFLLSGFKGGNELNVKKTLYSLGHFSQKESIAFIDDNQILIADEAEKKGRSSMYLTSLSQLKSKP</sequence>
<keyword evidence="2" id="KW-1185">Reference proteome</keyword>
<protein>
    <recommendedName>
        <fullName evidence="3">SdiA-regulated</fullName>
    </recommendedName>
</protein>
<dbReference type="SUPFAM" id="SSF101898">
    <property type="entry name" value="NHL repeat"/>
    <property type="match status" value="1"/>
</dbReference>
<name>A0A199XRP7_9FLAO</name>
<evidence type="ECO:0000313" key="2">
    <source>
        <dbReference type="Proteomes" id="UP000093807"/>
    </source>
</evidence>
<proteinExistence type="predicted"/>
<evidence type="ECO:0008006" key="3">
    <source>
        <dbReference type="Google" id="ProtNLM"/>
    </source>
</evidence>
<organism evidence="1 2">
    <name type="scientific">Flavobacterium succinicans</name>
    <dbReference type="NCBI Taxonomy" id="29536"/>
    <lineage>
        <taxon>Bacteria</taxon>
        <taxon>Pseudomonadati</taxon>
        <taxon>Bacteroidota</taxon>
        <taxon>Flavobacteriia</taxon>
        <taxon>Flavobacteriales</taxon>
        <taxon>Flavobacteriaceae</taxon>
        <taxon>Flavobacterium</taxon>
    </lineage>
</organism>
<gene>
    <name evidence="1" type="ORF">FLB_14310</name>
</gene>
<reference evidence="1 2" key="1">
    <citation type="submission" date="2016-06" db="EMBL/GenBank/DDBJ databases">
        <title>Draft genome sequence of Flavobacterium succinicans strain DD5b.</title>
        <authorList>
            <person name="Poehlein A."/>
            <person name="Daniel R."/>
            <person name="Simeonova D.D."/>
        </authorList>
    </citation>
    <scope>NUCLEOTIDE SEQUENCE [LARGE SCALE GENOMIC DNA]</scope>
    <source>
        <strain evidence="1 2">DD5b</strain>
    </source>
</reference>
<dbReference type="PATRIC" id="fig|29536.5.peg.1500"/>